<accession>A0AA95KJX2</accession>
<reference evidence="1" key="1">
    <citation type="journal article" date="2023" name="Int. J. Mol. Sci.">
        <title>Metagenomics Revealed a New Genus 'Candidatus Thiocaldithrix dubininis' gen. nov., sp. nov. and a New Species 'Candidatus Thiothrix putei' sp. nov. in the Family Thiotrichaceae, Some Members of Which Have Traits of Both Na+- and H+-Motive Energetics.</title>
        <authorList>
            <person name="Ravin N.V."/>
            <person name="Muntyan M.S."/>
            <person name="Smolyakov D.D."/>
            <person name="Rudenko T.S."/>
            <person name="Beletsky A.V."/>
            <person name="Mardanov A.V."/>
            <person name="Grabovich M.Y."/>
        </authorList>
    </citation>
    <scope>NUCLEOTIDE SEQUENCE</scope>
    <source>
        <strain evidence="1">GKL-01</strain>
    </source>
</reference>
<sequence>MTDSNISPQTYQMRGHFWIESSHGTFLGRGRVVLLERIRDLGSISAAARSMKMSYRQAWQLVNTMNTYSTNPLVISATGGVGGGGASLTTTGEHAIQLFWQLQQEFDEFLHKRSQHLSL</sequence>
<dbReference type="EMBL" id="CP124755">
    <property type="protein sequence ID" value="WGZ90408.1"/>
    <property type="molecule type" value="Genomic_DNA"/>
</dbReference>
<name>A0AA95KJX2_9GAMM</name>
<dbReference type="AlphaFoldDB" id="A0AA95KJX2"/>
<gene>
    <name evidence="1" type="ORF">QJT80_13080</name>
</gene>
<reference evidence="1" key="2">
    <citation type="submission" date="2023-04" db="EMBL/GenBank/DDBJ databases">
        <authorList>
            <person name="Beletskiy A.V."/>
            <person name="Mardanov A.V."/>
            <person name="Ravin N.V."/>
        </authorList>
    </citation>
    <scope>NUCLEOTIDE SEQUENCE</scope>
    <source>
        <strain evidence="1">GKL-01</strain>
    </source>
</reference>
<dbReference type="InterPro" id="IPR036388">
    <property type="entry name" value="WH-like_DNA-bd_sf"/>
</dbReference>
<dbReference type="SUPFAM" id="SSF46785">
    <property type="entry name" value="Winged helix' DNA-binding domain"/>
    <property type="match status" value="1"/>
</dbReference>
<evidence type="ECO:0000313" key="1">
    <source>
        <dbReference type="EMBL" id="WGZ90408.1"/>
    </source>
</evidence>
<organism evidence="1">
    <name type="scientific">Candidatus Thiocaldithrix dubininis</name>
    <dbReference type="NCBI Taxonomy" id="3080823"/>
    <lineage>
        <taxon>Bacteria</taxon>
        <taxon>Pseudomonadati</taxon>
        <taxon>Pseudomonadota</taxon>
        <taxon>Gammaproteobacteria</taxon>
        <taxon>Thiotrichales</taxon>
        <taxon>Thiotrichaceae</taxon>
        <taxon>Candidatus Thiocaldithrix</taxon>
    </lineage>
</organism>
<dbReference type="PANTHER" id="PTHR30432">
    <property type="entry name" value="TRANSCRIPTIONAL REGULATOR MODE"/>
    <property type="match status" value="1"/>
</dbReference>
<dbReference type="KEGG" id="tdu:QJT80_13080"/>
<dbReference type="Gene3D" id="1.10.10.10">
    <property type="entry name" value="Winged helix-like DNA-binding domain superfamily/Winged helix DNA-binding domain"/>
    <property type="match status" value="1"/>
</dbReference>
<proteinExistence type="predicted"/>
<dbReference type="InterPro" id="IPR036390">
    <property type="entry name" value="WH_DNA-bd_sf"/>
</dbReference>
<dbReference type="PANTHER" id="PTHR30432:SF1">
    <property type="entry name" value="DNA-BINDING TRANSCRIPTIONAL DUAL REGULATOR MODE"/>
    <property type="match status" value="1"/>
</dbReference>
<dbReference type="InterPro" id="IPR051815">
    <property type="entry name" value="Molybdate_resp_trans_reg"/>
</dbReference>
<dbReference type="Proteomes" id="UP001300672">
    <property type="component" value="Chromosome"/>
</dbReference>
<protein>
    <submittedName>
        <fullName evidence="1">LysR family transcriptional regulator</fullName>
    </submittedName>
</protein>